<evidence type="ECO:0000313" key="2">
    <source>
        <dbReference type="EMBL" id="MBX67087.1"/>
    </source>
</evidence>
<dbReference type="EMBL" id="GGEC01086603">
    <property type="protein sequence ID" value="MBX67087.1"/>
    <property type="molecule type" value="Transcribed_RNA"/>
</dbReference>
<feature type="compositionally biased region" description="Polar residues" evidence="1">
    <location>
        <begin position="1"/>
        <end position="10"/>
    </location>
</feature>
<reference evidence="2" key="1">
    <citation type="submission" date="2018-02" db="EMBL/GenBank/DDBJ databases">
        <title>Rhizophora mucronata_Transcriptome.</title>
        <authorList>
            <person name="Meera S.P."/>
            <person name="Sreeshan A."/>
            <person name="Augustine A."/>
        </authorList>
    </citation>
    <scope>NUCLEOTIDE SEQUENCE</scope>
    <source>
        <tissue evidence="2">Leaf</tissue>
    </source>
</reference>
<protein>
    <submittedName>
        <fullName evidence="2">Uncharacterized protein</fullName>
    </submittedName>
</protein>
<organism evidence="2">
    <name type="scientific">Rhizophora mucronata</name>
    <name type="common">Asiatic mangrove</name>
    <dbReference type="NCBI Taxonomy" id="61149"/>
    <lineage>
        <taxon>Eukaryota</taxon>
        <taxon>Viridiplantae</taxon>
        <taxon>Streptophyta</taxon>
        <taxon>Embryophyta</taxon>
        <taxon>Tracheophyta</taxon>
        <taxon>Spermatophyta</taxon>
        <taxon>Magnoliopsida</taxon>
        <taxon>eudicotyledons</taxon>
        <taxon>Gunneridae</taxon>
        <taxon>Pentapetalae</taxon>
        <taxon>rosids</taxon>
        <taxon>fabids</taxon>
        <taxon>Malpighiales</taxon>
        <taxon>Rhizophoraceae</taxon>
        <taxon>Rhizophora</taxon>
    </lineage>
</organism>
<dbReference type="AlphaFoldDB" id="A0A2P2QJL8"/>
<name>A0A2P2QJL8_RHIMU</name>
<sequence>MAGCSNFNSSTRKKLGGSAVSAM</sequence>
<feature type="region of interest" description="Disordered" evidence="1">
    <location>
        <begin position="1"/>
        <end position="23"/>
    </location>
</feature>
<proteinExistence type="predicted"/>
<evidence type="ECO:0000256" key="1">
    <source>
        <dbReference type="SAM" id="MobiDB-lite"/>
    </source>
</evidence>
<accession>A0A2P2QJL8</accession>